<dbReference type="OrthoDB" id="3052721at2759"/>
<protein>
    <submittedName>
        <fullName evidence="2">Uncharacterized protein</fullName>
    </submittedName>
</protein>
<feature type="compositionally biased region" description="Low complexity" evidence="1">
    <location>
        <begin position="729"/>
        <end position="741"/>
    </location>
</feature>
<sequence length="765" mass="84229">LQEKLQACRRQTKKHQMKALRASRVLAKMVAGHRHRGTQSSMSALSRRTLDWQNGAYANQFRAIARSLVLAGCARDSVGSVLKAMGTAFGVSVPKSMSRRTVGRVMLEGGIASQIQVAHEINTTQAITISSDGTSHRHVDFTSRHVALRTTRNGPGAHVVRLLGVDSSINHTADTQVEGWKEKVQTLTSLYNESPFSQRNATELSPLDVTDKLKGVSGDHSSDQLKSFRGLSDWKMENIYTRLGSQKLHHAPPNPVIDKSIPQSPSPAQPPADSDAIIQSYGKQAFDALPNAEQRALLLANKDNAATLKETAPGDGDSETLTAAELRAVEVSGRGGVKAASIAGAIFNHKDDKKGVHDTHRQYFEVIKGRGRSVTFPDTSNVRYQSYCTAAEELLTYLNDYIKLLIQIRYKKEKRNFSHMEQNLFNALHDSPTLTELAVLVWYSAAVGHPYMYYVRGEGTEETSVLDLGPLHDQVKLHVQKIIDHPDHLLAEDAYAGTGTLDGSDWHVPGAIAALARDGKLPHLRIALIAFFTGSLIVWNRLTPEFVPGSITASLSDVERASAWMPATNDRNEGALGAYRLHARQRPSLTLHQYNAQALYRHNDTKAFIASSCTDEDLQWLRTKARQMDSSGLETARRAALNAHSEQVARERQEKEVRRKAVVAKEKARIDAVSLVLDHSSLSRLTRTQLDDQLVIHRRHDPTIKAKSTYKNKQEKLDAVRAAVVDFLSSSGHPNSSTSTGAVGSEGAMMLDDFDDTADNSESDD</sequence>
<gene>
    <name evidence="2" type="ORF">PAXINDRAFT_82853</name>
</gene>
<keyword evidence="3" id="KW-1185">Reference proteome</keyword>
<dbReference type="AlphaFoldDB" id="A0A0C9SU47"/>
<evidence type="ECO:0000313" key="2">
    <source>
        <dbReference type="EMBL" id="KIJ12509.1"/>
    </source>
</evidence>
<feature type="non-terminal residue" evidence="2">
    <location>
        <position position="1"/>
    </location>
</feature>
<reference evidence="2 3" key="1">
    <citation type="submission" date="2014-06" db="EMBL/GenBank/DDBJ databases">
        <authorList>
            <consortium name="DOE Joint Genome Institute"/>
            <person name="Kuo A."/>
            <person name="Kohler A."/>
            <person name="Nagy L.G."/>
            <person name="Floudas D."/>
            <person name="Copeland A."/>
            <person name="Barry K.W."/>
            <person name="Cichocki N."/>
            <person name="Veneault-Fourrey C."/>
            <person name="LaButti K."/>
            <person name="Lindquist E.A."/>
            <person name="Lipzen A."/>
            <person name="Lundell T."/>
            <person name="Morin E."/>
            <person name="Murat C."/>
            <person name="Sun H."/>
            <person name="Tunlid A."/>
            <person name="Henrissat B."/>
            <person name="Grigoriev I.V."/>
            <person name="Hibbett D.S."/>
            <person name="Martin F."/>
            <person name="Nordberg H.P."/>
            <person name="Cantor M.N."/>
            <person name="Hua S.X."/>
        </authorList>
    </citation>
    <scope>NUCLEOTIDE SEQUENCE [LARGE SCALE GENOMIC DNA]</scope>
    <source>
        <strain evidence="2 3">ATCC 200175</strain>
    </source>
</reference>
<accession>A0A0C9SU47</accession>
<feature type="region of interest" description="Disordered" evidence="1">
    <location>
        <begin position="245"/>
        <end position="275"/>
    </location>
</feature>
<name>A0A0C9SU47_PAXIN</name>
<organism evidence="2 3">
    <name type="scientific">Paxillus involutus ATCC 200175</name>
    <dbReference type="NCBI Taxonomy" id="664439"/>
    <lineage>
        <taxon>Eukaryota</taxon>
        <taxon>Fungi</taxon>
        <taxon>Dikarya</taxon>
        <taxon>Basidiomycota</taxon>
        <taxon>Agaricomycotina</taxon>
        <taxon>Agaricomycetes</taxon>
        <taxon>Agaricomycetidae</taxon>
        <taxon>Boletales</taxon>
        <taxon>Paxilineae</taxon>
        <taxon>Paxillaceae</taxon>
        <taxon>Paxillus</taxon>
    </lineage>
</organism>
<evidence type="ECO:0000313" key="3">
    <source>
        <dbReference type="Proteomes" id="UP000053647"/>
    </source>
</evidence>
<dbReference type="HOGENOM" id="CLU_006824_0_0_1"/>
<dbReference type="Proteomes" id="UP000053647">
    <property type="component" value="Unassembled WGS sequence"/>
</dbReference>
<feature type="compositionally biased region" description="Acidic residues" evidence="1">
    <location>
        <begin position="752"/>
        <end position="765"/>
    </location>
</feature>
<proteinExistence type="predicted"/>
<dbReference type="EMBL" id="KN819363">
    <property type="protein sequence ID" value="KIJ12509.1"/>
    <property type="molecule type" value="Genomic_DNA"/>
</dbReference>
<feature type="region of interest" description="Disordered" evidence="1">
    <location>
        <begin position="729"/>
        <end position="765"/>
    </location>
</feature>
<reference evidence="3" key="2">
    <citation type="submission" date="2015-01" db="EMBL/GenBank/DDBJ databases">
        <title>Evolutionary Origins and Diversification of the Mycorrhizal Mutualists.</title>
        <authorList>
            <consortium name="DOE Joint Genome Institute"/>
            <consortium name="Mycorrhizal Genomics Consortium"/>
            <person name="Kohler A."/>
            <person name="Kuo A."/>
            <person name="Nagy L.G."/>
            <person name="Floudas D."/>
            <person name="Copeland A."/>
            <person name="Barry K.W."/>
            <person name="Cichocki N."/>
            <person name="Veneault-Fourrey C."/>
            <person name="LaButti K."/>
            <person name="Lindquist E.A."/>
            <person name="Lipzen A."/>
            <person name="Lundell T."/>
            <person name="Morin E."/>
            <person name="Murat C."/>
            <person name="Riley R."/>
            <person name="Ohm R."/>
            <person name="Sun H."/>
            <person name="Tunlid A."/>
            <person name="Henrissat B."/>
            <person name="Grigoriev I.V."/>
            <person name="Hibbett D.S."/>
            <person name="Martin F."/>
        </authorList>
    </citation>
    <scope>NUCLEOTIDE SEQUENCE [LARGE SCALE GENOMIC DNA]</scope>
    <source>
        <strain evidence="3">ATCC 200175</strain>
    </source>
</reference>
<evidence type="ECO:0000256" key="1">
    <source>
        <dbReference type="SAM" id="MobiDB-lite"/>
    </source>
</evidence>